<evidence type="ECO:0000313" key="1">
    <source>
        <dbReference type="EMBL" id="JAH95126.1"/>
    </source>
</evidence>
<reference evidence="1" key="1">
    <citation type="submission" date="2014-11" db="EMBL/GenBank/DDBJ databases">
        <authorList>
            <person name="Amaro Gonzalez C."/>
        </authorList>
    </citation>
    <scope>NUCLEOTIDE SEQUENCE</scope>
</reference>
<organism evidence="1">
    <name type="scientific">Anguilla anguilla</name>
    <name type="common">European freshwater eel</name>
    <name type="synonym">Muraena anguilla</name>
    <dbReference type="NCBI Taxonomy" id="7936"/>
    <lineage>
        <taxon>Eukaryota</taxon>
        <taxon>Metazoa</taxon>
        <taxon>Chordata</taxon>
        <taxon>Craniata</taxon>
        <taxon>Vertebrata</taxon>
        <taxon>Euteleostomi</taxon>
        <taxon>Actinopterygii</taxon>
        <taxon>Neopterygii</taxon>
        <taxon>Teleostei</taxon>
        <taxon>Anguilliformes</taxon>
        <taxon>Anguillidae</taxon>
        <taxon>Anguilla</taxon>
    </lineage>
</organism>
<proteinExistence type="predicted"/>
<sequence length="52" mass="6168">MKTNIDVFHENYLKLCPIQHDSSSPTCFKLYQMGFFSSNKMFDSLINEYIKI</sequence>
<dbReference type="EMBL" id="GBXM01013451">
    <property type="protein sequence ID" value="JAH95126.1"/>
    <property type="molecule type" value="Transcribed_RNA"/>
</dbReference>
<protein>
    <submittedName>
        <fullName evidence="1">Uncharacterized protein</fullName>
    </submittedName>
</protein>
<reference evidence="1" key="2">
    <citation type="journal article" date="2015" name="Fish Shellfish Immunol.">
        <title>Early steps in the European eel (Anguilla anguilla)-Vibrio vulnificus interaction in the gills: Role of the RtxA13 toxin.</title>
        <authorList>
            <person name="Callol A."/>
            <person name="Pajuelo D."/>
            <person name="Ebbesson L."/>
            <person name="Teles M."/>
            <person name="MacKenzie S."/>
            <person name="Amaro C."/>
        </authorList>
    </citation>
    <scope>NUCLEOTIDE SEQUENCE</scope>
</reference>
<name>A0A0E9WY33_ANGAN</name>
<dbReference type="AlphaFoldDB" id="A0A0E9WY33"/>
<accession>A0A0E9WY33</accession>